<evidence type="ECO:0000313" key="2">
    <source>
        <dbReference type="EMBL" id="GMH68032.1"/>
    </source>
</evidence>
<protein>
    <recommendedName>
        <fullName evidence="1">Rab-GAP TBC domain-containing protein</fullName>
    </recommendedName>
</protein>
<name>A0A9W7AER0_9STRA</name>
<dbReference type="SMART" id="SM00164">
    <property type="entry name" value="TBC"/>
    <property type="match status" value="1"/>
</dbReference>
<sequence length="510" mass="57992">MDQSAPHHPPHPSNPLIHHHTVTPSSALLSSLHLDPFLHLSLLHLKKNLIASSPTTPHTVESLKSAMLELGLTPKIRNLAYSLSCSERDRKSTPEILQVEQARDDWRQSIYDELLSVCSERGVSIVGPDTQQNKKIRYIFDSEDLFDAIKRIPCSSNLNASLCHNYGLIKLRLSTPDHSVLRTKFSELHPCNRHYGVDEIMTGSSKFIQHRQEVGVKVLQESYVPISRQYARYGIPASLRPEIYRVCLNLPRTFGAKEGEYYKSLREKARAIKYNVVDELFEMDSQTIISNSMSFFPFVENITNVVLAFSRDSWVAQNSTYAAHESIKYEMSDGTNVSIPSSGVQPFKGFVNYIAPLSLVYEDEERIYFTFRGMYSRLWCKLNVISSDSGALIHLCKTFEDLLLAWDPALFMHLLSVNVDPLSIAFSWIHLAFTNVLETEQLLLLWDRLVGYDDLLLLPVLSAAIFTFRSETLMCTSSAQEVKDILDNNSGRRIKVIPLLQAALFRECFK</sequence>
<feature type="domain" description="Rab-GAP TBC" evidence="1">
    <location>
        <begin position="234"/>
        <end position="453"/>
    </location>
</feature>
<organism evidence="2 3">
    <name type="scientific">Triparma laevis f. inornata</name>
    <dbReference type="NCBI Taxonomy" id="1714386"/>
    <lineage>
        <taxon>Eukaryota</taxon>
        <taxon>Sar</taxon>
        <taxon>Stramenopiles</taxon>
        <taxon>Ochrophyta</taxon>
        <taxon>Bolidophyceae</taxon>
        <taxon>Parmales</taxon>
        <taxon>Triparmaceae</taxon>
        <taxon>Triparma</taxon>
    </lineage>
</organism>
<reference evidence="3" key="1">
    <citation type="journal article" date="2023" name="Commun. Biol.">
        <title>Genome analysis of Parmales, the sister group of diatoms, reveals the evolutionary specialization of diatoms from phago-mixotrophs to photoautotrophs.</title>
        <authorList>
            <person name="Ban H."/>
            <person name="Sato S."/>
            <person name="Yoshikawa S."/>
            <person name="Yamada K."/>
            <person name="Nakamura Y."/>
            <person name="Ichinomiya M."/>
            <person name="Sato N."/>
            <person name="Blanc-Mathieu R."/>
            <person name="Endo H."/>
            <person name="Kuwata A."/>
            <person name="Ogata H."/>
        </authorList>
    </citation>
    <scope>NUCLEOTIDE SEQUENCE [LARGE SCALE GENOMIC DNA]</scope>
</reference>
<dbReference type="Pfam" id="PF00566">
    <property type="entry name" value="RabGAP-TBC"/>
    <property type="match status" value="1"/>
</dbReference>
<dbReference type="Proteomes" id="UP001162640">
    <property type="component" value="Unassembled WGS sequence"/>
</dbReference>
<dbReference type="SUPFAM" id="SSF47923">
    <property type="entry name" value="Ypt/Rab-GAP domain of gyp1p"/>
    <property type="match status" value="1"/>
</dbReference>
<evidence type="ECO:0000259" key="1">
    <source>
        <dbReference type="PROSITE" id="PS50086"/>
    </source>
</evidence>
<dbReference type="Gene3D" id="1.10.472.80">
    <property type="entry name" value="Ypt/Rab-GAP domain of gyp1p, domain 3"/>
    <property type="match status" value="1"/>
</dbReference>
<dbReference type="PANTHER" id="PTHR16110">
    <property type="entry name" value="TBC1 DOMAIN FAMILY MEMBER 19"/>
    <property type="match status" value="1"/>
</dbReference>
<gene>
    <name evidence="2" type="ORF">TL16_g04831</name>
</gene>
<dbReference type="InterPro" id="IPR035969">
    <property type="entry name" value="Rab-GAP_TBC_sf"/>
</dbReference>
<dbReference type="PROSITE" id="PS50086">
    <property type="entry name" value="TBC_RABGAP"/>
    <property type="match status" value="1"/>
</dbReference>
<dbReference type="PANTHER" id="PTHR16110:SF1">
    <property type="entry name" value="TBC1 DOMAIN FAMILY MEMBER 19"/>
    <property type="match status" value="1"/>
</dbReference>
<dbReference type="AlphaFoldDB" id="A0A9W7AER0"/>
<comment type="caution">
    <text evidence="2">The sequence shown here is derived from an EMBL/GenBank/DDBJ whole genome shotgun (WGS) entry which is preliminary data.</text>
</comment>
<dbReference type="InterPro" id="IPR000195">
    <property type="entry name" value="Rab-GAP-TBC_dom"/>
</dbReference>
<dbReference type="EMBL" id="BLQM01000136">
    <property type="protein sequence ID" value="GMH68032.1"/>
    <property type="molecule type" value="Genomic_DNA"/>
</dbReference>
<accession>A0A9W7AER0</accession>
<evidence type="ECO:0000313" key="3">
    <source>
        <dbReference type="Proteomes" id="UP001162640"/>
    </source>
</evidence>
<dbReference type="InterPro" id="IPR042507">
    <property type="entry name" value="TBC1D19"/>
</dbReference>
<proteinExistence type="predicted"/>